<dbReference type="NCBIfam" id="TIGR01354">
    <property type="entry name" value="cyt_deam_tetra"/>
    <property type="match status" value="1"/>
</dbReference>
<evidence type="ECO:0000256" key="2">
    <source>
        <dbReference type="ARBA" id="ARBA00003949"/>
    </source>
</evidence>
<evidence type="ECO:0000256" key="3">
    <source>
        <dbReference type="ARBA" id="ARBA00006576"/>
    </source>
</evidence>
<protein>
    <recommendedName>
        <fullName evidence="5 15">Cytidine deaminase</fullName>
        <ecNumber evidence="4 15">3.5.4.5</ecNumber>
    </recommendedName>
    <alternativeName>
        <fullName evidence="9 15">Cytidine aminohydrolase</fullName>
    </alternativeName>
</protein>
<evidence type="ECO:0000313" key="17">
    <source>
        <dbReference type="EMBL" id="VYU29715.1"/>
    </source>
</evidence>
<accession>A0A6N3DNI5</accession>
<keyword evidence="6 14" id="KW-0479">Metal-binding</keyword>
<dbReference type="PROSITE" id="PS51747">
    <property type="entry name" value="CYT_DCMP_DEAMINASES_2"/>
    <property type="match status" value="1"/>
</dbReference>
<feature type="binding site" evidence="14">
    <location>
        <position position="55"/>
    </location>
    <ligand>
        <name>Zn(2+)</name>
        <dbReference type="ChEBI" id="CHEBI:29105"/>
        <note>catalytic</note>
    </ligand>
</feature>
<dbReference type="Pfam" id="PF00383">
    <property type="entry name" value="dCMP_cyt_deam_1"/>
    <property type="match status" value="1"/>
</dbReference>
<dbReference type="GO" id="GO:0004126">
    <property type="term" value="F:cytidine deaminase activity"/>
    <property type="evidence" value="ECO:0007669"/>
    <property type="project" value="UniProtKB-UniRule"/>
</dbReference>
<evidence type="ECO:0000256" key="1">
    <source>
        <dbReference type="ARBA" id="ARBA00001947"/>
    </source>
</evidence>
<dbReference type="SUPFAM" id="SSF53927">
    <property type="entry name" value="Cytidine deaminase-like"/>
    <property type="match status" value="1"/>
</dbReference>
<dbReference type="InterPro" id="IPR016192">
    <property type="entry name" value="APOBEC/CMP_deaminase_Zn-bd"/>
</dbReference>
<feature type="binding site" evidence="13">
    <location>
        <begin position="44"/>
        <end position="50"/>
    </location>
    <ligand>
        <name>substrate</name>
    </ligand>
</feature>
<reference evidence="17" key="1">
    <citation type="submission" date="2019-11" db="EMBL/GenBank/DDBJ databases">
        <authorList>
            <person name="Feng L."/>
        </authorList>
    </citation>
    <scope>NUCLEOTIDE SEQUENCE</scope>
    <source>
        <strain evidence="17">VrattiLFYP33</strain>
    </source>
</reference>
<comment type="similarity">
    <text evidence="3 15">Belongs to the cytidine and deoxycytidylate deaminase family.</text>
</comment>
<comment type="cofactor">
    <cofactor evidence="1 14 15">
        <name>Zn(2+)</name>
        <dbReference type="ChEBI" id="CHEBI:29105"/>
    </cofactor>
</comment>
<evidence type="ECO:0000256" key="11">
    <source>
        <dbReference type="ARBA" id="ARBA00049558"/>
    </source>
</evidence>
<keyword evidence="8 14" id="KW-0862">Zinc</keyword>
<evidence type="ECO:0000256" key="15">
    <source>
        <dbReference type="RuleBase" id="RU364006"/>
    </source>
</evidence>
<evidence type="ECO:0000256" key="12">
    <source>
        <dbReference type="PIRSR" id="PIRSR606262-1"/>
    </source>
</evidence>
<dbReference type="PROSITE" id="PS00903">
    <property type="entry name" value="CYT_DCMP_DEAMINASES_1"/>
    <property type="match status" value="1"/>
</dbReference>
<dbReference type="InterPro" id="IPR002125">
    <property type="entry name" value="CMP_dCMP_dom"/>
</dbReference>
<comment type="catalytic activity">
    <reaction evidence="11 15">
        <text>cytidine + H2O + H(+) = uridine + NH4(+)</text>
        <dbReference type="Rhea" id="RHEA:16069"/>
        <dbReference type="ChEBI" id="CHEBI:15377"/>
        <dbReference type="ChEBI" id="CHEBI:15378"/>
        <dbReference type="ChEBI" id="CHEBI:16704"/>
        <dbReference type="ChEBI" id="CHEBI:17562"/>
        <dbReference type="ChEBI" id="CHEBI:28938"/>
        <dbReference type="EC" id="3.5.4.5"/>
    </reaction>
</comment>
<comment type="catalytic activity">
    <reaction evidence="10 15">
        <text>2'-deoxycytidine + H2O + H(+) = 2'-deoxyuridine + NH4(+)</text>
        <dbReference type="Rhea" id="RHEA:13433"/>
        <dbReference type="ChEBI" id="CHEBI:15377"/>
        <dbReference type="ChEBI" id="CHEBI:15378"/>
        <dbReference type="ChEBI" id="CHEBI:15698"/>
        <dbReference type="ChEBI" id="CHEBI:16450"/>
        <dbReference type="ChEBI" id="CHEBI:28938"/>
        <dbReference type="EC" id="3.5.4.5"/>
    </reaction>
</comment>
<evidence type="ECO:0000259" key="16">
    <source>
        <dbReference type="PROSITE" id="PS51747"/>
    </source>
</evidence>
<evidence type="ECO:0000256" key="6">
    <source>
        <dbReference type="ARBA" id="ARBA00022723"/>
    </source>
</evidence>
<dbReference type="GO" id="GO:0008270">
    <property type="term" value="F:zinc ion binding"/>
    <property type="evidence" value="ECO:0007669"/>
    <property type="project" value="UniProtKB-UniRule"/>
</dbReference>
<dbReference type="AlphaFoldDB" id="A0A6N3DNI5"/>
<name>A0A6N3DNI5_9FIRM</name>
<dbReference type="NCBIfam" id="NF004064">
    <property type="entry name" value="PRK05578.1"/>
    <property type="match status" value="1"/>
</dbReference>
<dbReference type="GO" id="GO:0042802">
    <property type="term" value="F:identical protein binding"/>
    <property type="evidence" value="ECO:0007669"/>
    <property type="project" value="UniProtKB-ARBA"/>
</dbReference>
<keyword evidence="7 15" id="KW-0378">Hydrolase</keyword>
<dbReference type="GO" id="GO:0055086">
    <property type="term" value="P:nucleobase-containing small molecule metabolic process"/>
    <property type="evidence" value="ECO:0007669"/>
    <property type="project" value="UniProtKB-ARBA"/>
</dbReference>
<dbReference type="FunFam" id="3.40.140.10:FF:000008">
    <property type="entry name" value="Cytidine deaminase"/>
    <property type="match status" value="1"/>
</dbReference>
<organism evidence="17">
    <name type="scientific">Veillonella ratti</name>
    <dbReference type="NCBI Taxonomy" id="103892"/>
    <lineage>
        <taxon>Bacteria</taxon>
        <taxon>Bacillati</taxon>
        <taxon>Bacillota</taxon>
        <taxon>Negativicutes</taxon>
        <taxon>Veillonellales</taxon>
        <taxon>Veillonellaceae</taxon>
        <taxon>Veillonella</taxon>
    </lineage>
</organism>
<dbReference type="PANTHER" id="PTHR11644:SF2">
    <property type="entry name" value="CYTIDINE DEAMINASE"/>
    <property type="match status" value="1"/>
</dbReference>
<evidence type="ECO:0000256" key="5">
    <source>
        <dbReference type="ARBA" id="ARBA00018266"/>
    </source>
</evidence>
<dbReference type="InterPro" id="IPR016193">
    <property type="entry name" value="Cytidine_deaminase-like"/>
</dbReference>
<dbReference type="InterPro" id="IPR006262">
    <property type="entry name" value="Cyt_deam_tetra"/>
</dbReference>
<feature type="binding site" evidence="14">
    <location>
        <position position="91"/>
    </location>
    <ligand>
        <name>Zn(2+)</name>
        <dbReference type="ChEBI" id="CHEBI:29105"/>
        <note>catalytic</note>
    </ligand>
</feature>
<feature type="domain" description="CMP/dCMP-type deaminase" evidence="16">
    <location>
        <begin position="3"/>
        <end position="128"/>
    </location>
</feature>
<dbReference type="GO" id="GO:0005829">
    <property type="term" value="C:cytosol"/>
    <property type="evidence" value="ECO:0007669"/>
    <property type="project" value="TreeGrafter"/>
</dbReference>
<dbReference type="RefSeq" id="WP_021840199.1">
    <property type="nucleotide sequence ID" value="NZ_CACRUX010000058.1"/>
</dbReference>
<evidence type="ECO:0000256" key="10">
    <source>
        <dbReference type="ARBA" id="ARBA00049252"/>
    </source>
</evidence>
<dbReference type="PANTHER" id="PTHR11644">
    <property type="entry name" value="CYTIDINE DEAMINASE"/>
    <property type="match status" value="1"/>
</dbReference>
<dbReference type="InterPro" id="IPR050202">
    <property type="entry name" value="Cyt/Deoxycyt_deaminase"/>
</dbReference>
<feature type="binding site" evidence="14">
    <location>
        <position position="88"/>
    </location>
    <ligand>
        <name>Zn(2+)</name>
        <dbReference type="ChEBI" id="CHEBI:29105"/>
        <note>catalytic</note>
    </ligand>
</feature>
<gene>
    <name evidence="17" type="primary">cdd</name>
    <name evidence="17" type="ORF">VRLFYP33_01676</name>
</gene>
<dbReference type="EC" id="3.5.4.5" evidence="4 15"/>
<comment type="function">
    <text evidence="2 15">This enzyme scavenges exogenous and endogenous cytidine and 2'-deoxycytidine for UMP synthesis.</text>
</comment>
<sequence>MATWEQTLIEAAKEAALHSYSPYSNFAVGAALLSENGTVITGCNVENASYGLTMCAERGAIQTAIAKGYTAFKAIAIVGLKSNPCMPCGACRQVMLEFDIPQILLEDEAGHIISYTMDEMLPHSFGPKDLE</sequence>
<dbReference type="CDD" id="cd01283">
    <property type="entry name" value="cytidine_deaminase"/>
    <property type="match status" value="1"/>
</dbReference>
<evidence type="ECO:0000256" key="7">
    <source>
        <dbReference type="ARBA" id="ARBA00022801"/>
    </source>
</evidence>
<evidence type="ECO:0000256" key="8">
    <source>
        <dbReference type="ARBA" id="ARBA00022833"/>
    </source>
</evidence>
<dbReference type="GO" id="GO:0072527">
    <property type="term" value="P:pyrimidine-containing compound metabolic process"/>
    <property type="evidence" value="ECO:0007669"/>
    <property type="project" value="UniProtKB-ARBA"/>
</dbReference>
<proteinExistence type="inferred from homology"/>
<dbReference type="EMBL" id="CACRUX010000058">
    <property type="protein sequence ID" value="VYU29715.1"/>
    <property type="molecule type" value="Genomic_DNA"/>
</dbReference>
<evidence type="ECO:0000256" key="4">
    <source>
        <dbReference type="ARBA" id="ARBA00012783"/>
    </source>
</evidence>
<dbReference type="Gene3D" id="3.40.140.10">
    <property type="entry name" value="Cytidine Deaminase, domain 2"/>
    <property type="match status" value="1"/>
</dbReference>
<evidence type="ECO:0000256" key="9">
    <source>
        <dbReference type="ARBA" id="ARBA00032005"/>
    </source>
</evidence>
<evidence type="ECO:0000256" key="14">
    <source>
        <dbReference type="PIRSR" id="PIRSR606262-3"/>
    </source>
</evidence>
<feature type="active site" description="Proton donor" evidence="12">
    <location>
        <position position="57"/>
    </location>
</feature>
<evidence type="ECO:0000256" key="13">
    <source>
        <dbReference type="PIRSR" id="PIRSR606262-2"/>
    </source>
</evidence>